<evidence type="ECO:0000256" key="1">
    <source>
        <dbReference type="ARBA" id="ARBA00012528"/>
    </source>
</evidence>
<dbReference type="InterPro" id="IPR000160">
    <property type="entry name" value="GGDEF_dom"/>
</dbReference>
<dbReference type="RefSeq" id="WP_150371260.1">
    <property type="nucleotide sequence ID" value="NZ_CP044065.1"/>
</dbReference>
<organism evidence="6 7">
    <name type="scientific">Cupriavidus pauculus</name>
    <dbReference type="NCBI Taxonomy" id="82633"/>
    <lineage>
        <taxon>Bacteria</taxon>
        <taxon>Pseudomonadati</taxon>
        <taxon>Pseudomonadota</taxon>
        <taxon>Betaproteobacteria</taxon>
        <taxon>Burkholderiales</taxon>
        <taxon>Burkholderiaceae</taxon>
        <taxon>Cupriavidus</taxon>
    </lineage>
</organism>
<dbReference type="FunFam" id="3.30.70.270:FF:000001">
    <property type="entry name" value="Diguanylate cyclase domain protein"/>
    <property type="match status" value="1"/>
</dbReference>
<evidence type="ECO:0000259" key="5">
    <source>
        <dbReference type="PROSITE" id="PS50887"/>
    </source>
</evidence>
<reference evidence="6 7" key="1">
    <citation type="submission" date="2019-09" db="EMBL/GenBank/DDBJ databases">
        <title>FDA dAtabase for Regulatory Grade micrObial Sequences (FDA-ARGOS): Supporting development and validation of Infectious Disease Dx tests.</title>
        <authorList>
            <person name="Sciortino C."/>
            <person name="Tallon L."/>
            <person name="Sadzewicz L."/>
            <person name="Vavikolanu K."/>
            <person name="Mehta A."/>
            <person name="Aluvathingal J."/>
            <person name="Nadendla S."/>
            <person name="Nandy P."/>
            <person name="Geyer C."/>
            <person name="Yan Y."/>
            <person name="Sichtig H."/>
        </authorList>
    </citation>
    <scope>NUCLEOTIDE SEQUENCE [LARGE SCALE GENOMIC DNA]</scope>
    <source>
        <strain evidence="6 7">FDAARGOS_664</strain>
    </source>
</reference>
<protein>
    <recommendedName>
        <fullName evidence="1">diguanylate cyclase</fullName>
        <ecNumber evidence="1">2.7.7.65</ecNumber>
    </recommendedName>
</protein>
<gene>
    <name evidence="6" type="ORF">FOB72_03545</name>
</gene>
<keyword evidence="4" id="KW-0812">Transmembrane</keyword>
<dbReference type="GO" id="GO:1902201">
    <property type="term" value="P:negative regulation of bacterial-type flagellum-dependent cell motility"/>
    <property type="evidence" value="ECO:0007669"/>
    <property type="project" value="TreeGrafter"/>
</dbReference>
<dbReference type="NCBIfam" id="TIGR00254">
    <property type="entry name" value="GGDEF"/>
    <property type="match status" value="1"/>
</dbReference>
<dbReference type="InterPro" id="IPR029787">
    <property type="entry name" value="Nucleotide_cyclase"/>
</dbReference>
<name>A0A5P2H1I8_9BURK</name>
<keyword evidence="4" id="KW-1133">Transmembrane helix</keyword>
<dbReference type="CDD" id="cd01949">
    <property type="entry name" value="GGDEF"/>
    <property type="match status" value="1"/>
</dbReference>
<dbReference type="SUPFAM" id="SSF55073">
    <property type="entry name" value="Nucleotide cyclase"/>
    <property type="match status" value="1"/>
</dbReference>
<proteinExistence type="predicted"/>
<feature type="transmembrane region" description="Helical" evidence="4">
    <location>
        <begin position="6"/>
        <end position="25"/>
    </location>
</feature>
<dbReference type="InterPro" id="IPR050469">
    <property type="entry name" value="Diguanylate_Cyclase"/>
</dbReference>
<dbReference type="EMBL" id="CP044065">
    <property type="protein sequence ID" value="QET01200.1"/>
    <property type="molecule type" value="Genomic_DNA"/>
</dbReference>
<evidence type="ECO:0000256" key="3">
    <source>
        <dbReference type="SAM" id="MobiDB-lite"/>
    </source>
</evidence>
<dbReference type="GO" id="GO:0052621">
    <property type="term" value="F:diguanylate cyclase activity"/>
    <property type="evidence" value="ECO:0007669"/>
    <property type="project" value="UniProtKB-EC"/>
</dbReference>
<feature type="transmembrane region" description="Helical" evidence="4">
    <location>
        <begin position="214"/>
        <end position="234"/>
    </location>
</feature>
<evidence type="ECO:0000256" key="2">
    <source>
        <dbReference type="ARBA" id="ARBA00034247"/>
    </source>
</evidence>
<evidence type="ECO:0000313" key="7">
    <source>
        <dbReference type="Proteomes" id="UP000322822"/>
    </source>
</evidence>
<dbReference type="PROSITE" id="PS50887">
    <property type="entry name" value="GGDEF"/>
    <property type="match status" value="1"/>
</dbReference>
<feature type="transmembrane region" description="Helical" evidence="4">
    <location>
        <begin position="37"/>
        <end position="55"/>
    </location>
</feature>
<dbReference type="SMART" id="SM00267">
    <property type="entry name" value="GGDEF"/>
    <property type="match status" value="1"/>
</dbReference>
<accession>A0A5P2H1I8</accession>
<dbReference type="GO" id="GO:0043709">
    <property type="term" value="P:cell adhesion involved in single-species biofilm formation"/>
    <property type="evidence" value="ECO:0007669"/>
    <property type="project" value="TreeGrafter"/>
</dbReference>
<dbReference type="OrthoDB" id="9813903at2"/>
<dbReference type="PANTHER" id="PTHR45138:SF9">
    <property type="entry name" value="DIGUANYLATE CYCLASE DGCM-RELATED"/>
    <property type="match status" value="1"/>
</dbReference>
<feature type="domain" description="GGDEF" evidence="5">
    <location>
        <begin position="275"/>
        <end position="407"/>
    </location>
</feature>
<dbReference type="Proteomes" id="UP000322822">
    <property type="component" value="Chromosome 1"/>
</dbReference>
<keyword evidence="4" id="KW-0472">Membrane</keyword>
<evidence type="ECO:0000256" key="4">
    <source>
        <dbReference type="SAM" id="Phobius"/>
    </source>
</evidence>
<dbReference type="Gene3D" id="3.30.70.270">
    <property type="match status" value="1"/>
</dbReference>
<feature type="region of interest" description="Disordered" evidence="3">
    <location>
        <begin position="399"/>
        <end position="439"/>
    </location>
</feature>
<sequence length="439" mass="46598">MFQSQVVVLIAGLFALQMAVVCAVLRRSPGMDRSGLSSWAAGDLIVALAVVLLAAHTMRPALPLEAVPELVLTAGLSMMVYGMRHFVGRPGRGLVLLALNVPGLAARGAHALEHGFTPAAHGIAVLNATAEPAVASLTLAASVVQILLLLELVRITVPCVPMKRGTGRLAALSLVLVALACTALIGMLIAPAVVMLVDLRHLPALAQSAPHDGILVLLVFGMVGLSVSFALMAHDRLRRMLERRARHDDLTDVLSRGAFWEELEAACRKAERAQQPLTVAFIDLDHFKAINDVYGHLAGDSVLRHFAGLLRRNAPPGAIVGRLGGEEFAVVMPATTMEAGRAASLRLNTLVRATPCPSEPDPISYTVSIGMAERQPGENADAVMRRADRALYDAKLMGRNCVSSHDSGDAPGMPRRPRVREDERSAPDGAGKPQPSARP</sequence>
<feature type="transmembrane region" description="Helical" evidence="4">
    <location>
        <begin position="169"/>
        <end position="194"/>
    </location>
</feature>
<dbReference type="AlphaFoldDB" id="A0A5P2H1I8"/>
<dbReference type="Pfam" id="PF00990">
    <property type="entry name" value="GGDEF"/>
    <property type="match status" value="1"/>
</dbReference>
<dbReference type="GO" id="GO:0005886">
    <property type="term" value="C:plasma membrane"/>
    <property type="evidence" value="ECO:0007669"/>
    <property type="project" value="TreeGrafter"/>
</dbReference>
<dbReference type="InterPro" id="IPR043128">
    <property type="entry name" value="Rev_trsase/Diguanyl_cyclase"/>
</dbReference>
<comment type="catalytic activity">
    <reaction evidence="2">
        <text>2 GTP = 3',3'-c-di-GMP + 2 diphosphate</text>
        <dbReference type="Rhea" id="RHEA:24898"/>
        <dbReference type="ChEBI" id="CHEBI:33019"/>
        <dbReference type="ChEBI" id="CHEBI:37565"/>
        <dbReference type="ChEBI" id="CHEBI:58805"/>
        <dbReference type="EC" id="2.7.7.65"/>
    </reaction>
</comment>
<evidence type="ECO:0000313" key="6">
    <source>
        <dbReference type="EMBL" id="QET01200.1"/>
    </source>
</evidence>
<dbReference type="EC" id="2.7.7.65" evidence="1"/>
<feature type="transmembrane region" description="Helical" evidence="4">
    <location>
        <begin position="61"/>
        <end position="81"/>
    </location>
</feature>
<dbReference type="PANTHER" id="PTHR45138">
    <property type="entry name" value="REGULATORY COMPONENTS OF SENSORY TRANSDUCTION SYSTEM"/>
    <property type="match status" value="1"/>
</dbReference>